<accession>A0A392TEV8</accession>
<comment type="caution">
    <text evidence="2">The sequence shown here is derived from an EMBL/GenBank/DDBJ whole genome shotgun (WGS) entry which is preliminary data.</text>
</comment>
<proteinExistence type="predicted"/>
<evidence type="ECO:0000256" key="1">
    <source>
        <dbReference type="SAM" id="MobiDB-lite"/>
    </source>
</evidence>
<dbReference type="EMBL" id="LXQA010568257">
    <property type="protein sequence ID" value="MCI59683.1"/>
    <property type="molecule type" value="Genomic_DNA"/>
</dbReference>
<dbReference type="AlphaFoldDB" id="A0A392TEV8"/>
<dbReference type="Proteomes" id="UP000265520">
    <property type="component" value="Unassembled WGS sequence"/>
</dbReference>
<reference evidence="2 3" key="1">
    <citation type="journal article" date="2018" name="Front. Plant Sci.">
        <title>Red Clover (Trifolium pratense) and Zigzag Clover (T. medium) - A Picture of Genomic Similarities and Differences.</title>
        <authorList>
            <person name="Dluhosova J."/>
            <person name="Istvanek J."/>
            <person name="Nedelnik J."/>
            <person name="Repkova J."/>
        </authorList>
    </citation>
    <scope>NUCLEOTIDE SEQUENCE [LARGE SCALE GENOMIC DNA]</scope>
    <source>
        <strain evidence="3">cv. 10/8</strain>
        <tissue evidence="2">Leaf</tissue>
    </source>
</reference>
<name>A0A392TEV8_9FABA</name>
<feature type="region of interest" description="Disordered" evidence="1">
    <location>
        <begin position="1"/>
        <end position="20"/>
    </location>
</feature>
<organism evidence="2 3">
    <name type="scientific">Trifolium medium</name>
    <dbReference type="NCBI Taxonomy" id="97028"/>
    <lineage>
        <taxon>Eukaryota</taxon>
        <taxon>Viridiplantae</taxon>
        <taxon>Streptophyta</taxon>
        <taxon>Embryophyta</taxon>
        <taxon>Tracheophyta</taxon>
        <taxon>Spermatophyta</taxon>
        <taxon>Magnoliopsida</taxon>
        <taxon>eudicotyledons</taxon>
        <taxon>Gunneridae</taxon>
        <taxon>Pentapetalae</taxon>
        <taxon>rosids</taxon>
        <taxon>fabids</taxon>
        <taxon>Fabales</taxon>
        <taxon>Fabaceae</taxon>
        <taxon>Papilionoideae</taxon>
        <taxon>50 kb inversion clade</taxon>
        <taxon>NPAAA clade</taxon>
        <taxon>Hologalegina</taxon>
        <taxon>IRL clade</taxon>
        <taxon>Trifolieae</taxon>
        <taxon>Trifolium</taxon>
    </lineage>
</organism>
<sequence length="76" mass="8451">MEKLKKEYEDKLNKMKEDHAAETKKLGEEAKVQGEAITSLTHERDAAMATSGELAEEKAALEEEVEGLKKSAAIQY</sequence>
<evidence type="ECO:0000313" key="2">
    <source>
        <dbReference type="EMBL" id="MCI59683.1"/>
    </source>
</evidence>
<protein>
    <submittedName>
        <fullName evidence="2">Uncharacterized protein</fullName>
    </submittedName>
</protein>
<keyword evidence="3" id="KW-1185">Reference proteome</keyword>
<evidence type="ECO:0000313" key="3">
    <source>
        <dbReference type="Proteomes" id="UP000265520"/>
    </source>
</evidence>
<feature type="non-terminal residue" evidence="2">
    <location>
        <position position="76"/>
    </location>
</feature>